<dbReference type="PANTHER" id="PTHR30153">
    <property type="entry name" value="REPLICATIVE DNA HELICASE DNAB"/>
    <property type="match status" value="1"/>
</dbReference>
<reference evidence="2" key="1">
    <citation type="journal article" date="2015" name="Nature">
        <title>Complex archaea that bridge the gap between prokaryotes and eukaryotes.</title>
        <authorList>
            <person name="Spang A."/>
            <person name="Saw J.H."/>
            <person name="Jorgensen S.L."/>
            <person name="Zaremba-Niedzwiedzka K."/>
            <person name="Martijn J."/>
            <person name="Lind A.E."/>
            <person name="van Eijk R."/>
            <person name="Schleper C."/>
            <person name="Guy L."/>
            <person name="Ettema T.J."/>
        </authorList>
    </citation>
    <scope>NUCLEOTIDE SEQUENCE</scope>
</reference>
<dbReference type="PANTHER" id="PTHR30153:SF2">
    <property type="entry name" value="REPLICATIVE DNA HELICASE"/>
    <property type="match status" value="1"/>
</dbReference>
<dbReference type="AlphaFoldDB" id="A0A0F9BVE8"/>
<evidence type="ECO:0000313" key="2">
    <source>
        <dbReference type="EMBL" id="KKL25905.1"/>
    </source>
</evidence>
<dbReference type="GO" id="GO:0005524">
    <property type="term" value="F:ATP binding"/>
    <property type="evidence" value="ECO:0007669"/>
    <property type="project" value="InterPro"/>
</dbReference>
<organism evidence="2">
    <name type="scientific">marine sediment metagenome</name>
    <dbReference type="NCBI Taxonomy" id="412755"/>
    <lineage>
        <taxon>unclassified sequences</taxon>
        <taxon>metagenomes</taxon>
        <taxon>ecological metagenomes</taxon>
    </lineage>
</organism>
<protein>
    <recommendedName>
        <fullName evidence="1">SF4 helicase domain-containing protein</fullName>
    </recommendedName>
</protein>
<dbReference type="GO" id="GO:0003678">
    <property type="term" value="F:DNA helicase activity"/>
    <property type="evidence" value="ECO:0007669"/>
    <property type="project" value="InterPro"/>
</dbReference>
<dbReference type="GO" id="GO:0006260">
    <property type="term" value="P:DNA replication"/>
    <property type="evidence" value="ECO:0007669"/>
    <property type="project" value="InterPro"/>
</dbReference>
<dbReference type="InterPro" id="IPR027417">
    <property type="entry name" value="P-loop_NTPase"/>
</dbReference>
<dbReference type="Gene3D" id="3.40.50.300">
    <property type="entry name" value="P-loop containing nucleotide triphosphate hydrolases"/>
    <property type="match status" value="1"/>
</dbReference>
<comment type="caution">
    <text evidence="2">The sequence shown here is derived from an EMBL/GenBank/DDBJ whole genome shotgun (WGS) entry which is preliminary data.</text>
</comment>
<dbReference type="EMBL" id="LAZR01036038">
    <property type="protein sequence ID" value="KKL25905.1"/>
    <property type="molecule type" value="Genomic_DNA"/>
</dbReference>
<gene>
    <name evidence="2" type="ORF">LCGC14_2400590</name>
</gene>
<feature type="non-terminal residue" evidence="2">
    <location>
        <position position="1"/>
    </location>
</feature>
<dbReference type="Pfam" id="PF03796">
    <property type="entry name" value="DnaB_C"/>
    <property type="match status" value="1"/>
</dbReference>
<dbReference type="InterPro" id="IPR007694">
    <property type="entry name" value="DNA_helicase_DnaB-like_C"/>
</dbReference>
<name>A0A0F9BVE8_9ZZZZ</name>
<sequence>ERGDVADKIDKTKELLGNLDTGRKEDIRQVKAIMPDAVDQMDRGDKGLPTGFGRLDFRLCGLHPGDYVLIAARPSIGKTSLAMSMAAKMVSAGNGVLFVSLEMTALQLVKRLICSQARVNMHSARQGKMVMSDEELNDLMFAGNKMQDWPLYISQSSMLTPAELARQVRTQRRIRKIDCVIVDYIQLMHVPGKNENRQQEITTISRQLKSLAIAEEIPFVVLSQLSRNVEYRQDKRPQLSDLRESGSLEQDADVVMFLYREDYYKKDEKDYELTNIAELIIRKNRQGDTGMIELMFHPEYVSFEELQKGYENWV</sequence>
<dbReference type="PROSITE" id="PS51199">
    <property type="entry name" value="SF4_HELICASE"/>
    <property type="match status" value="1"/>
</dbReference>
<dbReference type="CDD" id="cd00984">
    <property type="entry name" value="DnaB_C"/>
    <property type="match status" value="1"/>
</dbReference>
<proteinExistence type="predicted"/>
<dbReference type="SUPFAM" id="SSF52540">
    <property type="entry name" value="P-loop containing nucleoside triphosphate hydrolases"/>
    <property type="match status" value="1"/>
</dbReference>
<feature type="domain" description="SF4 helicase" evidence="1">
    <location>
        <begin position="41"/>
        <end position="310"/>
    </location>
</feature>
<accession>A0A0F9BVE8</accession>
<dbReference type="GO" id="GO:0005829">
    <property type="term" value="C:cytosol"/>
    <property type="evidence" value="ECO:0007669"/>
    <property type="project" value="TreeGrafter"/>
</dbReference>
<evidence type="ECO:0000259" key="1">
    <source>
        <dbReference type="PROSITE" id="PS51199"/>
    </source>
</evidence>